<organism evidence="3 4">
    <name type="scientific">Geoalkalibacter halelectricus</name>
    <dbReference type="NCBI Taxonomy" id="2847045"/>
    <lineage>
        <taxon>Bacteria</taxon>
        <taxon>Pseudomonadati</taxon>
        <taxon>Thermodesulfobacteriota</taxon>
        <taxon>Desulfuromonadia</taxon>
        <taxon>Desulfuromonadales</taxon>
        <taxon>Geoalkalibacteraceae</taxon>
        <taxon>Geoalkalibacter</taxon>
    </lineage>
</organism>
<proteinExistence type="predicted"/>
<dbReference type="PROSITE" id="PS51257">
    <property type="entry name" value="PROKAR_LIPOPROTEIN"/>
    <property type="match status" value="1"/>
</dbReference>
<accession>A0ABY5ZLF8</accession>
<reference evidence="3" key="1">
    <citation type="journal article" date="2022" name="Environ. Microbiol.">
        <title>Geoalkalibacter halelectricus SAP #1 sp. nov. possessing extracellular electron transfer and mineral#reducing capabilities from a haloalkaline environment.</title>
        <authorList>
            <person name="Yadav S."/>
            <person name="Singh R."/>
            <person name="Sundharam S.S."/>
            <person name="Chaudhary S."/>
            <person name="Krishnamurthi S."/>
            <person name="Patil S.A."/>
        </authorList>
    </citation>
    <scope>NUCLEOTIDE SEQUENCE</scope>
    <source>
        <strain evidence="3">SAP-1</strain>
    </source>
</reference>
<dbReference type="Proteomes" id="UP001060414">
    <property type="component" value="Chromosome"/>
</dbReference>
<dbReference type="Pfam" id="PF13180">
    <property type="entry name" value="PDZ_2"/>
    <property type="match status" value="1"/>
</dbReference>
<protein>
    <submittedName>
        <fullName evidence="3">ChaN family lipoprotein</fullName>
    </submittedName>
</protein>
<dbReference type="InterPro" id="IPR007314">
    <property type="entry name" value="Cofac_haem-bd_dom"/>
</dbReference>
<evidence type="ECO:0000256" key="1">
    <source>
        <dbReference type="SAM" id="SignalP"/>
    </source>
</evidence>
<dbReference type="RefSeq" id="WP_260748261.1">
    <property type="nucleotide sequence ID" value="NZ_CP092109.1"/>
</dbReference>
<dbReference type="SUPFAM" id="SSF159501">
    <property type="entry name" value="EreA/ChaN-like"/>
    <property type="match status" value="1"/>
</dbReference>
<dbReference type="CDD" id="cd14727">
    <property type="entry name" value="ChanN-like"/>
    <property type="match status" value="1"/>
</dbReference>
<keyword evidence="1" id="KW-0732">Signal</keyword>
<name>A0ABY5ZLF8_9BACT</name>
<evidence type="ECO:0000259" key="2">
    <source>
        <dbReference type="PROSITE" id="PS50106"/>
    </source>
</evidence>
<evidence type="ECO:0000313" key="4">
    <source>
        <dbReference type="Proteomes" id="UP001060414"/>
    </source>
</evidence>
<dbReference type="InterPro" id="IPR036034">
    <property type="entry name" value="PDZ_sf"/>
</dbReference>
<gene>
    <name evidence="3" type="ORF">L9S41_00575</name>
</gene>
<dbReference type="InterPro" id="IPR001478">
    <property type="entry name" value="PDZ"/>
</dbReference>
<dbReference type="PROSITE" id="PS50106">
    <property type="entry name" value="PDZ"/>
    <property type="match status" value="1"/>
</dbReference>
<keyword evidence="4" id="KW-1185">Reference proteome</keyword>
<feature type="domain" description="PDZ" evidence="2">
    <location>
        <begin position="323"/>
        <end position="391"/>
    </location>
</feature>
<dbReference type="Gene3D" id="3.40.50.11550">
    <property type="match status" value="1"/>
</dbReference>
<keyword evidence="3" id="KW-0449">Lipoprotein</keyword>
<dbReference type="SMART" id="SM00228">
    <property type="entry name" value="PDZ"/>
    <property type="match status" value="1"/>
</dbReference>
<evidence type="ECO:0000313" key="3">
    <source>
        <dbReference type="EMBL" id="UWZ79908.1"/>
    </source>
</evidence>
<feature type="signal peptide" evidence="1">
    <location>
        <begin position="1"/>
        <end position="20"/>
    </location>
</feature>
<sequence length="414" mass="46380">MRFFSWFLLLAPVALMSACAPTLIVPIGDPQRPYEPSRPPQVGDVLHNPTGFFVDEQAMLAAAADARIVYVGETHDNPAAHRVQLRVIEAVAERHPGRVAIGMEMFVPAQQEALDRWVAGELSEREFLRESRWNEVWRMDFAYYRDILLLARDRGIPVIGLNAERDLVRQVSRQGLDELPADVAAALPEMDLDDPYQRALTTAIFAGHDAGRGDLESFVRVQTLWDETMAENIARYLGDPANAEQRMVVLAGGNHVRYGFGIPRRVYRRLPASYLIIGSKEIEVPDDKQDRLMDVELPQFPMRPYDFTVFTAYEDLPAPPVRLGVLLESAPTGVGVAGVMPDSPAAHAGIEKGDVLLEMDGTELRESFDVIYLVRQKQPGDTAQLRIVRDGTEMDIQVHFPVPDENEQPMTKDK</sequence>
<dbReference type="EMBL" id="CP092109">
    <property type="protein sequence ID" value="UWZ79908.1"/>
    <property type="molecule type" value="Genomic_DNA"/>
</dbReference>
<feature type="chain" id="PRO_5045228908" evidence="1">
    <location>
        <begin position="21"/>
        <end position="414"/>
    </location>
</feature>
<dbReference type="Pfam" id="PF04187">
    <property type="entry name" value="Cofac_haem_bdg"/>
    <property type="match status" value="1"/>
</dbReference>
<dbReference type="SUPFAM" id="SSF50156">
    <property type="entry name" value="PDZ domain-like"/>
    <property type="match status" value="1"/>
</dbReference>
<dbReference type="Gene3D" id="2.30.42.10">
    <property type="match status" value="1"/>
</dbReference>